<dbReference type="Gene3D" id="3.30.160.60">
    <property type="entry name" value="Classic Zinc Finger"/>
    <property type="match status" value="1"/>
</dbReference>
<keyword evidence="1" id="KW-0862">Zinc</keyword>
<dbReference type="PANTHER" id="PTHR25462">
    <property type="entry name" value="BONUS, ISOFORM C-RELATED"/>
    <property type="match status" value="1"/>
</dbReference>
<feature type="domain" description="B box-type" evidence="2">
    <location>
        <begin position="62"/>
        <end position="104"/>
    </location>
</feature>
<keyword evidence="1" id="KW-0479">Metal-binding</keyword>
<dbReference type="PANTHER" id="PTHR25462:SF305">
    <property type="entry name" value="RING-TYPE DOMAIN-CONTAINING PROTEIN"/>
    <property type="match status" value="1"/>
</dbReference>
<evidence type="ECO:0000259" key="2">
    <source>
        <dbReference type="PROSITE" id="PS50119"/>
    </source>
</evidence>
<reference evidence="3" key="1">
    <citation type="submission" date="2021-03" db="EMBL/GenBank/DDBJ databases">
        <authorList>
            <person name="Bekaert M."/>
        </authorList>
    </citation>
    <scope>NUCLEOTIDE SEQUENCE</scope>
</reference>
<keyword evidence="1" id="KW-0863">Zinc-finger</keyword>
<evidence type="ECO:0000313" key="4">
    <source>
        <dbReference type="Proteomes" id="UP000683360"/>
    </source>
</evidence>
<feature type="domain" description="B box-type" evidence="2">
    <location>
        <begin position="3"/>
        <end position="53"/>
    </location>
</feature>
<keyword evidence="4" id="KW-1185">Reference proteome</keyword>
<dbReference type="Proteomes" id="UP000683360">
    <property type="component" value="Unassembled WGS sequence"/>
</dbReference>
<dbReference type="SUPFAM" id="SSF57845">
    <property type="entry name" value="B-box zinc-binding domain"/>
    <property type="match status" value="1"/>
</dbReference>
<organism evidence="3 4">
    <name type="scientific">Mytilus edulis</name>
    <name type="common">Blue mussel</name>
    <dbReference type="NCBI Taxonomy" id="6550"/>
    <lineage>
        <taxon>Eukaryota</taxon>
        <taxon>Metazoa</taxon>
        <taxon>Spiralia</taxon>
        <taxon>Lophotrochozoa</taxon>
        <taxon>Mollusca</taxon>
        <taxon>Bivalvia</taxon>
        <taxon>Autobranchia</taxon>
        <taxon>Pteriomorphia</taxon>
        <taxon>Mytilida</taxon>
        <taxon>Mytiloidea</taxon>
        <taxon>Mytilidae</taxon>
        <taxon>Mytilinae</taxon>
        <taxon>Mytilus</taxon>
    </lineage>
</organism>
<dbReference type="InterPro" id="IPR047153">
    <property type="entry name" value="TRIM45/56/19-like"/>
</dbReference>
<evidence type="ECO:0000313" key="3">
    <source>
        <dbReference type="EMBL" id="CAG2251457.1"/>
    </source>
</evidence>
<dbReference type="OrthoDB" id="6119044at2759"/>
<dbReference type="GO" id="GO:0005654">
    <property type="term" value="C:nucleoplasm"/>
    <property type="evidence" value="ECO:0007669"/>
    <property type="project" value="TreeGrafter"/>
</dbReference>
<gene>
    <name evidence="3" type="ORF">MEDL_63122</name>
</gene>
<dbReference type="InterPro" id="IPR000315">
    <property type="entry name" value="Znf_B-box"/>
</dbReference>
<dbReference type="GO" id="GO:0061630">
    <property type="term" value="F:ubiquitin protein ligase activity"/>
    <property type="evidence" value="ECO:0007669"/>
    <property type="project" value="TreeGrafter"/>
</dbReference>
<dbReference type="InterPro" id="IPR011044">
    <property type="entry name" value="Quino_amine_DH_bsu"/>
</dbReference>
<protein>
    <recommendedName>
        <fullName evidence="2">B box-type domain-containing protein</fullName>
    </recommendedName>
</protein>
<evidence type="ECO:0000256" key="1">
    <source>
        <dbReference type="PROSITE-ProRule" id="PRU00024"/>
    </source>
</evidence>
<dbReference type="EMBL" id="CAJPWZ010003090">
    <property type="protein sequence ID" value="CAG2251457.1"/>
    <property type="molecule type" value="Genomic_DNA"/>
</dbReference>
<dbReference type="PROSITE" id="PS50119">
    <property type="entry name" value="ZF_BBOX"/>
    <property type="match status" value="2"/>
</dbReference>
<sequence length="470" mass="52931">MASNILICRTCYRRSKTTEAVKYCTDCEDGFCSECLDFHENMEVATSHHVIDIVVVDEITFNISKFCKVHSDMVLEYFCSDHDALCCRSCMASYHRSCDKLLPVDVAAKGVKSSTMYEEIVTDVNTLNITVNELAGEKEKSVSTLDDSKVTVQQEVQCFQKKLETRIQEIGVALMCEVDEVHTELSDKTKVDMEKIFNRRKQIRNISEQFESVSKHGSDSQIFMLMNNIKEELNCHINEFQEFLSSQNAVSLCIRNKGHKLADILMYGRQWGITMEEDKNTAWVTLPDTPCVQAVDIIKMEKGRHIKVPGKCNDIALIGDEIAVGGINGNIYIINKTGNLMKTIKVERSDVHSLSVGLNHQLYYAQADIAKSKLKCVRLDDGTVTSISTQCTNNVIDVKADRLGNVCILECNTSNFKLLCSDDKSLKTMLTTEDGLTTPYGFAFSTDLSKLFISNYVKNRNSEILVYDCN</sequence>
<proteinExistence type="predicted"/>
<dbReference type="SUPFAM" id="SSF50969">
    <property type="entry name" value="YVTN repeat-like/Quinoprotein amine dehydrogenase"/>
    <property type="match status" value="1"/>
</dbReference>
<dbReference type="CDD" id="cd19757">
    <property type="entry name" value="Bbox1"/>
    <property type="match status" value="1"/>
</dbReference>
<dbReference type="AlphaFoldDB" id="A0A8S3VBJ1"/>
<accession>A0A8S3VBJ1</accession>
<comment type="caution">
    <text evidence="3">The sequence shown here is derived from an EMBL/GenBank/DDBJ whole genome shotgun (WGS) entry which is preliminary data.</text>
</comment>
<dbReference type="GO" id="GO:0008270">
    <property type="term" value="F:zinc ion binding"/>
    <property type="evidence" value="ECO:0007669"/>
    <property type="project" value="UniProtKB-KW"/>
</dbReference>
<name>A0A8S3VBJ1_MYTED</name>
<dbReference type="Gene3D" id="4.10.830.40">
    <property type="match status" value="1"/>
</dbReference>